<dbReference type="EMBL" id="PYDT01000007">
    <property type="protein sequence ID" value="THU55657.1"/>
    <property type="molecule type" value="Genomic_DNA"/>
</dbReference>
<evidence type="ECO:0000256" key="1">
    <source>
        <dbReference type="SAM" id="MobiDB-lite"/>
    </source>
</evidence>
<dbReference type="GO" id="GO:0009143">
    <property type="term" value="P:nucleoside triphosphate catabolic process"/>
    <property type="evidence" value="ECO:0007669"/>
    <property type="project" value="InterPro"/>
</dbReference>
<reference evidence="2 3" key="1">
    <citation type="journal article" date="2019" name="Nat. Plants">
        <title>Genome sequencing of Musa balbisiana reveals subgenome evolution and function divergence in polyploid bananas.</title>
        <authorList>
            <person name="Yao X."/>
        </authorList>
    </citation>
    <scope>NUCLEOTIDE SEQUENCE [LARGE SCALE GENOMIC DNA]</scope>
    <source>
        <strain evidence="3">cv. DH-PKW</strain>
        <tissue evidence="2">Leaves</tissue>
    </source>
</reference>
<proteinExistence type="predicted"/>
<name>A0A4S8J2R8_MUSBA</name>
<accession>A0A4S8J2R8</accession>
<evidence type="ECO:0000313" key="3">
    <source>
        <dbReference type="Proteomes" id="UP000317650"/>
    </source>
</evidence>
<dbReference type="SUPFAM" id="SSF101386">
    <property type="entry name" value="all-alpha NTP pyrophosphatases"/>
    <property type="match status" value="1"/>
</dbReference>
<dbReference type="PANTHER" id="PTHR14552">
    <property type="match status" value="1"/>
</dbReference>
<evidence type="ECO:0008006" key="4">
    <source>
        <dbReference type="Google" id="ProtNLM"/>
    </source>
</evidence>
<protein>
    <recommendedName>
        <fullName evidence="4">dCTP pyrophosphatase 1</fullName>
    </recommendedName>
</protein>
<keyword evidence="3" id="KW-1185">Reference proteome</keyword>
<dbReference type="AlphaFoldDB" id="A0A4S8J2R8"/>
<dbReference type="GO" id="GO:0047429">
    <property type="term" value="F:nucleoside triphosphate diphosphatase activity"/>
    <property type="evidence" value="ECO:0007669"/>
    <property type="project" value="InterPro"/>
</dbReference>
<gene>
    <name evidence="2" type="ORF">C4D60_Mb11t08880</name>
</gene>
<dbReference type="Proteomes" id="UP000317650">
    <property type="component" value="Chromosome 11"/>
</dbReference>
<evidence type="ECO:0000313" key="2">
    <source>
        <dbReference type="EMBL" id="THU55657.1"/>
    </source>
</evidence>
<dbReference type="STRING" id="52838.A0A4S8J2R8"/>
<comment type="caution">
    <text evidence="2">The sequence shown here is derived from an EMBL/GenBank/DDBJ whole genome shotgun (WGS) entry which is preliminary data.</text>
</comment>
<dbReference type="InterPro" id="IPR025984">
    <property type="entry name" value="DCTPP"/>
</dbReference>
<dbReference type="Pfam" id="PF12643">
    <property type="entry name" value="MazG-like"/>
    <property type="match status" value="1"/>
</dbReference>
<dbReference type="Gene3D" id="1.10.287.1080">
    <property type="entry name" value="MazG-like"/>
    <property type="match status" value="1"/>
</dbReference>
<sequence>MCLLCWGREQKLFIFIFVLGKGEPQRRTPFCPLHCLLGIVAHYTPRTPTKRVRGRIIHTYETAPTRGAVSGMAGEEGVTLESLRKKMADFARERDWDQFHSPRNLLLALVGEVGELSEIFQWKGEVPKGLLDWKEDEKEHLGEELSDVLLYLVRLSDICGVDLGRAALRKLELNALKYPVHLCKGSSRKHTHYSQANEDSDTSAPEGI</sequence>
<feature type="region of interest" description="Disordered" evidence="1">
    <location>
        <begin position="189"/>
        <end position="208"/>
    </location>
</feature>
<dbReference type="CDD" id="cd11537">
    <property type="entry name" value="NTP-PPase_RS21-C6_like"/>
    <property type="match status" value="1"/>
</dbReference>
<dbReference type="PANTHER" id="PTHR14552:SF21">
    <property type="entry name" value="DCTP PYROPHOSPHATASE 1"/>
    <property type="match status" value="1"/>
</dbReference>
<organism evidence="2 3">
    <name type="scientific">Musa balbisiana</name>
    <name type="common">Banana</name>
    <dbReference type="NCBI Taxonomy" id="52838"/>
    <lineage>
        <taxon>Eukaryota</taxon>
        <taxon>Viridiplantae</taxon>
        <taxon>Streptophyta</taxon>
        <taxon>Embryophyta</taxon>
        <taxon>Tracheophyta</taxon>
        <taxon>Spermatophyta</taxon>
        <taxon>Magnoliopsida</taxon>
        <taxon>Liliopsida</taxon>
        <taxon>Zingiberales</taxon>
        <taxon>Musaceae</taxon>
        <taxon>Musa</taxon>
    </lineage>
</organism>